<evidence type="ECO:0000313" key="3">
    <source>
        <dbReference type="Proteomes" id="UP001362999"/>
    </source>
</evidence>
<proteinExistence type="predicted"/>
<keyword evidence="3" id="KW-1185">Reference proteome</keyword>
<reference evidence="2 3" key="1">
    <citation type="journal article" date="2024" name="J Genomics">
        <title>Draft genome sequencing and assembly of Favolaschia claudopus CIRM-BRFM 2984 isolated from oak limbs.</title>
        <authorList>
            <person name="Navarro D."/>
            <person name="Drula E."/>
            <person name="Chaduli D."/>
            <person name="Cazenave R."/>
            <person name="Ahrendt S."/>
            <person name="Wang J."/>
            <person name="Lipzen A."/>
            <person name="Daum C."/>
            <person name="Barry K."/>
            <person name="Grigoriev I.V."/>
            <person name="Favel A."/>
            <person name="Rosso M.N."/>
            <person name="Martin F."/>
        </authorList>
    </citation>
    <scope>NUCLEOTIDE SEQUENCE [LARGE SCALE GENOMIC DNA]</scope>
    <source>
        <strain evidence="2 3">CIRM-BRFM 2984</strain>
    </source>
</reference>
<feature type="compositionally biased region" description="Low complexity" evidence="1">
    <location>
        <begin position="88"/>
        <end position="98"/>
    </location>
</feature>
<dbReference type="EMBL" id="JAWWNJ010000022">
    <property type="protein sequence ID" value="KAK7033882.1"/>
    <property type="molecule type" value="Genomic_DNA"/>
</dbReference>
<organism evidence="2 3">
    <name type="scientific">Favolaschia claudopus</name>
    <dbReference type="NCBI Taxonomy" id="2862362"/>
    <lineage>
        <taxon>Eukaryota</taxon>
        <taxon>Fungi</taxon>
        <taxon>Dikarya</taxon>
        <taxon>Basidiomycota</taxon>
        <taxon>Agaricomycotina</taxon>
        <taxon>Agaricomycetes</taxon>
        <taxon>Agaricomycetidae</taxon>
        <taxon>Agaricales</taxon>
        <taxon>Marasmiineae</taxon>
        <taxon>Mycenaceae</taxon>
        <taxon>Favolaschia</taxon>
    </lineage>
</organism>
<feature type="region of interest" description="Disordered" evidence="1">
    <location>
        <begin position="80"/>
        <end position="141"/>
    </location>
</feature>
<accession>A0AAW0C6Y1</accession>
<evidence type="ECO:0000256" key="1">
    <source>
        <dbReference type="SAM" id="MobiDB-lite"/>
    </source>
</evidence>
<sequence>MPNARHCRIPLHFEDGVTFDTAQVIYLITCPEAGALRGAYSSWASAEQASRQYKGPWASRMYTWSQAVSTWNRCCEAGEHDHPAFSDSPPSSRPSTPSSSPPSSRPSTPPPNPHKPKITGPRLAPRVSSPKGRFVVQGSGEVRDSYREATEDFARMGTLLTPADDLLVASHIARGSSIPEARALVAVRQALQSLEAASPSEDEEEAEALIPALENALRALRLRRSVPGGNGGSSGVKGKAREIDVFEQPEGFGWDSDTSQWVSK</sequence>
<protein>
    <submittedName>
        <fullName evidence="2">Uncharacterized protein</fullName>
    </submittedName>
</protein>
<comment type="caution">
    <text evidence="2">The sequence shown here is derived from an EMBL/GenBank/DDBJ whole genome shotgun (WGS) entry which is preliminary data.</text>
</comment>
<gene>
    <name evidence="2" type="ORF">R3P38DRAFT_3186196</name>
</gene>
<dbReference type="Proteomes" id="UP001362999">
    <property type="component" value="Unassembled WGS sequence"/>
</dbReference>
<feature type="compositionally biased region" description="Pro residues" evidence="1">
    <location>
        <begin position="99"/>
        <end position="113"/>
    </location>
</feature>
<name>A0AAW0C6Y1_9AGAR</name>
<dbReference type="AlphaFoldDB" id="A0AAW0C6Y1"/>
<evidence type="ECO:0000313" key="2">
    <source>
        <dbReference type="EMBL" id="KAK7033882.1"/>
    </source>
</evidence>